<proteinExistence type="predicted"/>
<reference evidence="2 3" key="1">
    <citation type="submission" date="2011-02" db="EMBL/GenBank/DDBJ databases">
        <authorList>
            <person name="Nelson K.E."/>
            <person name="Sutton G."/>
            <person name="Torralba M."/>
            <person name="Durkin S."/>
            <person name="Harkins D."/>
            <person name="Montgomery R."/>
            <person name="Ziemer C."/>
            <person name="Klaassens E."/>
            <person name="Ocuiv P."/>
            <person name="Morrison M."/>
        </authorList>
    </citation>
    <scope>NUCLEOTIDE SEQUENCE [LARGE SCALE GENOMIC DNA]</scope>
    <source>
        <strain evidence="2 3">8</strain>
    </source>
</reference>
<evidence type="ECO:0000256" key="1">
    <source>
        <dbReference type="SAM" id="Phobius"/>
    </source>
</evidence>
<keyword evidence="1" id="KW-1133">Transmembrane helix</keyword>
<keyword evidence="3" id="KW-1185">Reference proteome</keyword>
<sequence>MDFVTGFCLNFKADCYIPAAAGFWWNRCGASLFDKRREPHRCADNAESIFFVVCIVAAALFYNMGIF</sequence>
<dbReference type="STRING" id="246199.CUS_6059"/>
<gene>
    <name evidence="2" type="ORF">CUS_6059</name>
</gene>
<keyword evidence="1" id="KW-0472">Membrane</keyword>
<comment type="caution">
    <text evidence="2">The sequence shown here is derived from an EMBL/GenBank/DDBJ whole genome shotgun (WGS) entry which is preliminary data.</text>
</comment>
<name>E9SD43_RUMAL</name>
<dbReference type="EMBL" id="ADKM02000086">
    <property type="protein sequence ID" value="EGC02838.1"/>
    <property type="molecule type" value="Genomic_DNA"/>
</dbReference>
<protein>
    <submittedName>
        <fullName evidence="2">Uncharacterized protein</fullName>
    </submittedName>
</protein>
<evidence type="ECO:0000313" key="3">
    <source>
        <dbReference type="Proteomes" id="UP000004259"/>
    </source>
</evidence>
<organism evidence="2 3">
    <name type="scientific">Ruminococcus albus 8</name>
    <dbReference type="NCBI Taxonomy" id="246199"/>
    <lineage>
        <taxon>Bacteria</taxon>
        <taxon>Bacillati</taxon>
        <taxon>Bacillota</taxon>
        <taxon>Clostridia</taxon>
        <taxon>Eubacteriales</taxon>
        <taxon>Oscillospiraceae</taxon>
        <taxon>Ruminococcus</taxon>
    </lineage>
</organism>
<dbReference type="Proteomes" id="UP000004259">
    <property type="component" value="Unassembled WGS sequence"/>
</dbReference>
<dbReference type="RefSeq" id="WP_002850253.1">
    <property type="nucleotide sequence ID" value="NZ_ADKM02000086.1"/>
</dbReference>
<evidence type="ECO:0000313" key="2">
    <source>
        <dbReference type="EMBL" id="EGC02838.1"/>
    </source>
</evidence>
<feature type="transmembrane region" description="Helical" evidence="1">
    <location>
        <begin position="45"/>
        <end position="64"/>
    </location>
</feature>
<accession>E9SD43</accession>
<dbReference type="AlphaFoldDB" id="E9SD43"/>
<keyword evidence="1" id="KW-0812">Transmembrane</keyword>